<organism evidence="2 3">
    <name type="scientific">Parvularcula marina</name>
    <dbReference type="NCBI Taxonomy" id="2292771"/>
    <lineage>
        <taxon>Bacteria</taxon>
        <taxon>Pseudomonadati</taxon>
        <taxon>Pseudomonadota</taxon>
        <taxon>Alphaproteobacteria</taxon>
        <taxon>Parvularculales</taxon>
        <taxon>Parvularculaceae</taxon>
        <taxon>Parvularcula</taxon>
    </lineage>
</organism>
<dbReference type="OrthoDB" id="9801735at2"/>
<dbReference type="InterPro" id="IPR039375">
    <property type="entry name" value="NodN-like"/>
</dbReference>
<feature type="domain" description="MaoC-like" evidence="1">
    <location>
        <begin position="11"/>
        <end position="117"/>
    </location>
</feature>
<dbReference type="InterPro" id="IPR029069">
    <property type="entry name" value="HotDog_dom_sf"/>
</dbReference>
<dbReference type="AlphaFoldDB" id="A0A371RGX8"/>
<evidence type="ECO:0000313" key="2">
    <source>
        <dbReference type="EMBL" id="RFB04699.1"/>
    </source>
</evidence>
<evidence type="ECO:0000259" key="1">
    <source>
        <dbReference type="Pfam" id="PF01575"/>
    </source>
</evidence>
<proteinExistence type="predicted"/>
<gene>
    <name evidence="2" type="ORF">DX908_05045</name>
</gene>
<name>A0A371RGX8_9PROT</name>
<sequence>MALSFDALREKIGTEIGVSDWVSVTQDMINGFADVTDDHQFIHVDPEQAKATPFGSTIAHGFLTLSLLPALISDIDVKLKNTVMGVNYGFDRVRLIAPVPSGSDVRGRFVLQDAVEKRPGQYLLTFAVSVEIKGQDKPALTAEWLGMQFTDEKGGAA</sequence>
<dbReference type="Pfam" id="PF01575">
    <property type="entry name" value="MaoC_dehydratas"/>
    <property type="match status" value="1"/>
</dbReference>
<comment type="caution">
    <text evidence="2">The sequence shown here is derived from an EMBL/GenBank/DDBJ whole genome shotgun (WGS) entry which is preliminary data.</text>
</comment>
<reference evidence="2 3" key="1">
    <citation type="submission" date="2018-08" db="EMBL/GenBank/DDBJ databases">
        <title>Parvularcula sp. SM1705, isolated from surface water of the South Sea China.</title>
        <authorList>
            <person name="Sun L."/>
        </authorList>
    </citation>
    <scope>NUCLEOTIDE SEQUENCE [LARGE SCALE GENOMIC DNA]</scope>
    <source>
        <strain evidence="2 3">SM1705</strain>
    </source>
</reference>
<dbReference type="RefSeq" id="WP_116391332.1">
    <property type="nucleotide sequence ID" value="NZ_QUQO01000001.1"/>
</dbReference>
<dbReference type="Proteomes" id="UP000264589">
    <property type="component" value="Unassembled WGS sequence"/>
</dbReference>
<keyword evidence="3" id="KW-1185">Reference proteome</keyword>
<dbReference type="InParanoid" id="A0A371RGX8"/>
<dbReference type="SUPFAM" id="SSF54637">
    <property type="entry name" value="Thioesterase/thiol ester dehydrase-isomerase"/>
    <property type="match status" value="1"/>
</dbReference>
<dbReference type="CDD" id="cd03450">
    <property type="entry name" value="NodN"/>
    <property type="match status" value="1"/>
</dbReference>
<dbReference type="EMBL" id="QUQO01000001">
    <property type="protein sequence ID" value="RFB04699.1"/>
    <property type="molecule type" value="Genomic_DNA"/>
</dbReference>
<dbReference type="InterPro" id="IPR002539">
    <property type="entry name" value="MaoC-like_dom"/>
</dbReference>
<evidence type="ECO:0000313" key="3">
    <source>
        <dbReference type="Proteomes" id="UP000264589"/>
    </source>
</evidence>
<protein>
    <submittedName>
        <fullName evidence="2">MaoC family dehydratase</fullName>
    </submittedName>
</protein>
<dbReference type="PANTHER" id="PTHR42993">
    <property type="entry name" value="MAOC-LIKE DEHYDRATASE DOMAIN-CONTAINING PROTEIN"/>
    <property type="match status" value="1"/>
</dbReference>
<dbReference type="Gene3D" id="3.10.129.10">
    <property type="entry name" value="Hotdog Thioesterase"/>
    <property type="match status" value="1"/>
</dbReference>
<accession>A0A371RGX8</accession>
<dbReference type="PANTHER" id="PTHR42993:SF1">
    <property type="entry name" value="MAOC-LIKE DEHYDRATASE DOMAIN-CONTAINING PROTEIN"/>
    <property type="match status" value="1"/>
</dbReference>